<dbReference type="Pfam" id="PF07494">
    <property type="entry name" value="Reg_prop"/>
    <property type="match status" value="2"/>
</dbReference>
<evidence type="ECO:0000256" key="6">
    <source>
        <dbReference type="ARBA" id="ARBA00022777"/>
    </source>
</evidence>
<dbReference type="SUPFAM" id="SSF50998">
    <property type="entry name" value="Quinoprotein alcohol dehydrogenase-like"/>
    <property type="match status" value="1"/>
</dbReference>
<dbReference type="PROSITE" id="PS50109">
    <property type="entry name" value="HIS_KIN"/>
    <property type="match status" value="1"/>
</dbReference>
<dbReference type="Proteomes" id="UP000249873">
    <property type="component" value="Chromosome"/>
</dbReference>
<dbReference type="PRINTS" id="PR00344">
    <property type="entry name" value="BCTRLSENSOR"/>
</dbReference>
<keyword evidence="8" id="KW-0902">Two-component regulatory system</keyword>
<dbReference type="SMART" id="SM00342">
    <property type="entry name" value="HTH_ARAC"/>
    <property type="match status" value="1"/>
</dbReference>
<dbReference type="GO" id="GO:0000155">
    <property type="term" value="F:phosphorelay sensor kinase activity"/>
    <property type="evidence" value="ECO:0007669"/>
    <property type="project" value="InterPro"/>
</dbReference>
<dbReference type="InterPro" id="IPR003594">
    <property type="entry name" value="HATPase_dom"/>
</dbReference>
<keyword evidence="7" id="KW-0067">ATP-binding</keyword>
<feature type="domain" description="Histidine kinase" evidence="14">
    <location>
        <begin position="854"/>
        <end position="1073"/>
    </location>
</feature>
<evidence type="ECO:0000259" key="14">
    <source>
        <dbReference type="PROSITE" id="PS50109"/>
    </source>
</evidence>
<organism evidence="16 17">
    <name type="scientific">Arcticibacterium luteifluviistationis</name>
    <dbReference type="NCBI Taxonomy" id="1784714"/>
    <lineage>
        <taxon>Bacteria</taxon>
        <taxon>Pseudomonadati</taxon>
        <taxon>Bacteroidota</taxon>
        <taxon>Cytophagia</taxon>
        <taxon>Cytophagales</taxon>
        <taxon>Leadbetterellaceae</taxon>
        <taxon>Arcticibacterium</taxon>
    </lineage>
</organism>
<dbReference type="GO" id="GO:0043565">
    <property type="term" value="F:sequence-specific DNA binding"/>
    <property type="evidence" value="ECO:0007669"/>
    <property type="project" value="InterPro"/>
</dbReference>
<dbReference type="FunFam" id="1.10.287.130:FF:000045">
    <property type="entry name" value="Two-component system sensor histidine kinase/response regulator"/>
    <property type="match status" value="1"/>
</dbReference>
<dbReference type="EMBL" id="CP029480">
    <property type="protein sequence ID" value="AWV98852.1"/>
    <property type="molecule type" value="Genomic_DNA"/>
</dbReference>
<dbReference type="SMART" id="SM00387">
    <property type="entry name" value="HATPase_c"/>
    <property type="match status" value="1"/>
</dbReference>
<dbReference type="InterPro" id="IPR018060">
    <property type="entry name" value="HTH_AraC"/>
</dbReference>
<dbReference type="PROSITE" id="PS01124">
    <property type="entry name" value="HTH_ARAC_FAMILY_2"/>
    <property type="match status" value="1"/>
</dbReference>
<protein>
    <recommendedName>
        <fullName evidence="2">histidine kinase</fullName>
        <ecNumber evidence="2">2.7.13.3</ecNumber>
    </recommendedName>
</protein>
<name>A0A2Z4GC32_9BACT</name>
<dbReference type="CDD" id="cd17574">
    <property type="entry name" value="REC_OmpR"/>
    <property type="match status" value="1"/>
</dbReference>
<dbReference type="InterPro" id="IPR011006">
    <property type="entry name" value="CheY-like_superfamily"/>
</dbReference>
<dbReference type="Pfam" id="PF07495">
    <property type="entry name" value="Y_Y_Y"/>
    <property type="match status" value="1"/>
</dbReference>
<accession>A0A2Z4GC32</accession>
<dbReference type="InterPro" id="IPR015943">
    <property type="entry name" value="WD40/YVTN_repeat-like_dom_sf"/>
</dbReference>
<dbReference type="Gene3D" id="3.30.565.10">
    <property type="entry name" value="Histidine kinase-like ATPase, C-terminal domain"/>
    <property type="match status" value="1"/>
</dbReference>
<sequence length="1365" mass="155782">MLILYLSRIFLSYSVCSTMSFLKKVLLLNLLLSTAYAQIDFKHLTTADGLSQSNVWQVIQDKKGFFWFATSDGLNRFDGYDFKVFRHELDNPNSLPINDITNVFADSKNSIWVSTRNNKLCRLNADGKTFQQHSISIGGNEVENLSISTFAESEGKLWIGTMEFGLFYYDYQTQEIDRAKVPSLRKSVTALFKDEQDLMWVGNKQGEVMIYNPTSKAISTFKIPKESSKKPFHYSITFIKKDSQGRIWVGTAGSGLFEFNIQTKIFRQELLDPNLYETVNLITDLIEDHDRNLWILTDYGAFFYPNGDSSKKVYLFPNPDNDKALSTHALKRGICDRDGNIVIGTWQGGINIKYAETEKFNSFRHQPFNAQSLLTDRVTALAHDEADNIWVSSTKGLTIISKNRKDFQRYTTENSTLPSNDINDLLATKNGNILISTWTEGFSLYETSSGKFIPFKLKGSKSVKTFARAGDGKVWIGTMERELYLFDENTKLVERVTHTTLVKILKEYDINLLYEDSNNNLWIGTYISGLVRWNLKTDEVKIFTADEKVGSLPCNAISTMHEDLQKRIWIGTSGCGLLLFDQKTETFQTHNKQNGLINNNVSSILEDRQQNLWIATNSGMSRYDPFSEKFENYNQSDGLVGHEFVKEAASQLPNGDLAFGNMQGMVVFKPEQVRKITSAPNPYLTDLKIFNESIDQGSSSAPTKLDMTQATELVFTPSQNIFSIEYTALSFHPYHNIKYAYKLSGFDTDWNYVGAQRTAPYSNLTEGTYTFMVKAAEGNSPWSKAKMVKITILPPWYRSWWAYGLYTILFLAAIVAWRQNILVRERLKADIRIKQLEAEAIKALDDTKSNFFTNISHEFRTPLTLILTPLDKLINDRSQKSQVKHQFLVMQRNAQRLLRLINQILDLSKVESHSLKPEITQNDIIAFLNRIVEYFEDLAKNKNITLTFQSNVASHQGYFDADIVEKIIYNLLSNAFKFTDGNGDIKVKVNIDEVSHALNFQIEDSGIGISREDMSHLFERFYQAQGETKQKKTGSGIGLALTNELVDLHLGSIKVESNEGVGTMFHVQLPMAASAYPEDWLNAAKDLDVPQLKTVKHNIETTPSSEVIANTLKPLLLIVEDNEELRQYLQECFLEDYRVITAENGKKGIEKAKSEVPDLVISDWLMPEMDGTEFCRAIRKSENTSHIPFLLLTSKSASTSQIEAFDMGIDDYITKPFNLNILETKVKSLIKNRQLLRDKWSKKILASPSEIELPAMEEQFIQKAIGFIEENIDDANFDSEQLELAMNMSRMQFYRKLKAIMNLSGTEFIRQVRLKRAIQLMDSGHFNVSEIAWQVGFNDPSYFSRCFKKEFGVSPLKYRKEGKDI</sequence>
<dbReference type="GO" id="GO:0005524">
    <property type="term" value="F:ATP binding"/>
    <property type="evidence" value="ECO:0007669"/>
    <property type="project" value="UniProtKB-KW"/>
</dbReference>
<dbReference type="SUPFAM" id="SSF46689">
    <property type="entry name" value="Homeodomain-like"/>
    <property type="match status" value="1"/>
</dbReference>
<dbReference type="OrthoDB" id="9797097at2"/>
<dbReference type="SUPFAM" id="SSF55874">
    <property type="entry name" value="ATPase domain of HSP90 chaperone/DNA topoisomerase II/histidine kinase"/>
    <property type="match status" value="1"/>
</dbReference>
<dbReference type="Pfam" id="PF02518">
    <property type="entry name" value="HATPase_c"/>
    <property type="match status" value="1"/>
</dbReference>
<proteinExistence type="predicted"/>
<keyword evidence="4" id="KW-0808">Transferase</keyword>
<comment type="catalytic activity">
    <reaction evidence="1">
        <text>ATP + protein L-histidine = ADP + protein N-phospho-L-histidine.</text>
        <dbReference type="EC" id="2.7.13.3"/>
    </reaction>
</comment>
<reference evidence="16 17" key="1">
    <citation type="submission" date="2018-05" db="EMBL/GenBank/DDBJ databases">
        <title>Complete genome sequence of Arcticibacterium luteifluviistationis SM1504T, a cytophagaceae bacterium isolated from Arctic surface seawater.</title>
        <authorList>
            <person name="Li Y."/>
            <person name="Qin Q.-L."/>
        </authorList>
    </citation>
    <scope>NUCLEOTIDE SEQUENCE [LARGE SCALE GENOMIC DNA]</scope>
    <source>
        <strain evidence="16 17">SM1504</strain>
    </source>
</reference>
<dbReference type="InterPro" id="IPR005467">
    <property type="entry name" value="His_kinase_dom"/>
</dbReference>
<dbReference type="FunFam" id="2.60.40.10:FF:000791">
    <property type="entry name" value="Two-component system sensor histidine kinase/response regulator"/>
    <property type="match status" value="1"/>
</dbReference>
<evidence type="ECO:0000313" key="16">
    <source>
        <dbReference type="EMBL" id="AWV98852.1"/>
    </source>
</evidence>
<feature type="domain" description="HTH araC/xylS-type" evidence="13">
    <location>
        <begin position="1262"/>
        <end position="1361"/>
    </location>
</feature>
<dbReference type="Gene3D" id="2.130.10.10">
    <property type="entry name" value="YVTN repeat-like/Quinoprotein amine dehydrogenase"/>
    <property type="match status" value="2"/>
</dbReference>
<evidence type="ECO:0000256" key="5">
    <source>
        <dbReference type="ARBA" id="ARBA00022741"/>
    </source>
</evidence>
<evidence type="ECO:0000256" key="11">
    <source>
        <dbReference type="ARBA" id="ARBA00023163"/>
    </source>
</evidence>
<evidence type="ECO:0000256" key="9">
    <source>
        <dbReference type="ARBA" id="ARBA00023015"/>
    </source>
</evidence>
<keyword evidence="6" id="KW-0418">Kinase</keyword>
<dbReference type="SUPFAM" id="SSF47384">
    <property type="entry name" value="Homodimeric domain of signal transducing histidine kinase"/>
    <property type="match status" value="1"/>
</dbReference>
<evidence type="ECO:0000313" key="17">
    <source>
        <dbReference type="Proteomes" id="UP000249873"/>
    </source>
</evidence>
<dbReference type="SMART" id="SM00388">
    <property type="entry name" value="HisKA"/>
    <property type="match status" value="1"/>
</dbReference>
<dbReference type="KEGG" id="als:DJ013_11990"/>
<dbReference type="InterPro" id="IPR013783">
    <property type="entry name" value="Ig-like_fold"/>
</dbReference>
<dbReference type="InterPro" id="IPR036890">
    <property type="entry name" value="HATPase_C_sf"/>
</dbReference>
<dbReference type="InterPro" id="IPR011047">
    <property type="entry name" value="Quinoprotein_ADH-like_sf"/>
</dbReference>
<keyword evidence="3 12" id="KW-0597">Phosphoprotein</keyword>
<dbReference type="Gene3D" id="1.10.10.60">
    <property type="entry name" value="Homeodomain-like"/>
    <property type="match status" value="1"/>
</dbReference>
<dbReference type="Gene3D" id="1.10.287.130">
    <property type="match status" value="1"/>
</dbReference>
<evidence type="ECO:0000256" key="12">
    <source>
        <dbReference type="PROSITE-ProRule" id="PRU00169"/>
    </source>
</evidence>
<dbReference type="FunFam" id="3.30.565.10:FF:000037">
    <property type="entry name" value="Hybrid sensor histidine kinase/response regulator"/>
    <property type="match status" value="1"/>
</dbReference>
<evidence type="ECO:0000256" key="4">
    <source>
        <dbReference type="ARBA" id="ARBA00022679"/>
    </source>
</evidence>
<dbReference type="SMART" id="SM00448">
    <property type="entry name" value="REC"/>
    <property type="match status" value="1"/>
</dbReference>
<dbReference type="Pfam" id="PF00512">
    <property type="entry name" value="HisKA"/>
    <property type="match status" value="1"/>
</dbReference>
<evidence type="ECO:0000259" key="15">
    <source>
        <dbReference type="PROSITE" id="PS50110"/>
    </source>
</evidence>
<dbReference type="InterPro" id="IPR011123">
    <property type="entry name" value="Y_Y_Y"/>
</dbReference>
<evidence type="ECO:0000259" key="13">
    <source>
        <dbReference type="PROSITE" id="PS01124"/>
    </source>
</evidence>
<dbReference type="Gene3D" id="3.40.50.2300">
    <property type="match status" value="1"/>
</dbReference>
<dbReference type="EC" id="2.7.13.3" evidence="2"/>
<dbReference type="PANTHER" id="PTHR43547:SF2">
    <property type="entry name" value="HYBRID SIGNAL TRANSDUCTION HISTIDINE KINASE C"/>
    <property type="match status" value="1"/>
</dbReference>
<evidence type="ECO:0000256" key="1">
    <source>
        <dbReference type="ARBA" id="ARBA00000085"/>
    </source>
</evidence>
<dbReference type="InterPro" id="IPR018062">
    <property type="entry name" value="HTH_AraC-typ_CS"/>
</dbReference>
<dbReference type="InterPro" id="IPR036097">
    <property type="entry name" value="HisK_dim/P_sf"/>
</dbReference>
<dbReference type="InterPro" id="IPR009057">
    <property type="entry name" value="Homeodomain-like_sf"/>
</dbReference>
<evidence type="ECO:0000256" key="8">
    <source>
        <dbReference type="ARBA" id="ARBA00023012"/>
    </source>
</evidence>
<evidence type="ECO:0000256" key="10">
    <source>
        <dbReference type="ARBA" id="ARBA00023125"/>
    </source>
</evidence>
<dbReference type="InterPro" id="IPR001789">
    <property type="entry name" value="Sig_transdc_resp-reg_receiver"/>
</dbReference>
<keyword evidence="17" id="KW-1185">Reference proteome</keyword>
<dbReference type="SUPFAM" id="SSF52172">
    <property type="entry name" value="CheY-like"/>
    <property type="match status" value="1"/>
</dbReference>
<dbReference type="PANTHER" id="PTHR43547">
    <property type="entry name" value="TWO-COMPONENT HISTIDINE KINASE"/>
    <property type="match status" value="1"/>
</dbReference>
<dbReference type="InterPro" id="IPR004358">
    <property type="entry name" value="Sig_transdc_His_kin-like_C"/>
</dbReference>
<dbReference type="Gene3D" id="2.60.40.10">
    <property type="entry name" value="Immunoglobulins"/>
    <property type="match status" value="1"/>
</dbReference>
<gene>
    <name evidence="16" type="ORF">DJ013_11990</name>
</gene>
<dbReference type="InterPro" id="IPR003661">
    <property type="entry name" value="HisK_dim/P_dom"/>
</dbReference>
<keyword evidence="11" id="KW-0804">Transcription</keyword>
<feature type="modified residue" description="4-aspartylphosphate" evidence="12">
    <location>
        <position position="1163"/>
    </location>
</feature>
<evidence type="ECO:0000256" key="3">
    <source>
        <dbReference type="ARBA" id="ARBA00022553"/>
    </source>
</evidence>
<evidence type="ECO:0000256" key="7">
    <source>
        <dbReference type="ARBA" id="ARBA00022840"/>
    </source>
</evidence>
<keyword evidence="10" id="KW-0238">DNA-binding</keyword>
<keyword evidence="9" id="KW-0805">Transcription regulation</keyword>
<dbReference type="CDD" id="cd00082">
    <property type="entry name" value="HisKA"/>
    <property type="match status" value="1"/>
</dbReference>
<evidence type="ECO:0000256" key="2">
    <source>
        <dbReference type="ARBA" id="ARBA00012438"/>
    </source>
</evidence>
<dbReference type="InterPro" id="IPR011110">
    <property type="entry name" value="Reg_prop"/>
</dbReference>
<feature type="domain" description="Response regulatory" evidence="15">
    <location>
        <begin position="1115"/>
        <end position="1230"/>
    </location>
</feature>
<dbReference type="PROSITE" id="PS00041">
    <property type="entry name" value="HTH_ARAC_FAMILY_1"/>
    <property type="match status" value="1"/>
</dbReference>
<dbReference type="PROSITE" id="PS50110">
    <property type="entry name" value="RESPONSE_REGULATORY"/>
    <property type="match status" value="1"/>
</dbReference>
<dbReference type="Pfam" id="PF12833">
    <property type="entry name" value="HTH_18"/>
    <property type="match status" value="1"/>
</dbReference>
<dbReference type="GO" id="GO:0003700">
    <property type="term" value="F:DNA-binding transcription factor activity"/>
    <property type="evidence" value="ECO:0007669"/>
    <property type="project" value="InterPro"/>
</dbReference>
<keyword evidence="5" id="KW-0547">Nucleotide-binding</keyword>
<dbReference type="Pfam" id="PF00072">
    <property type="entry name" value="Response_reg"/>
    <property type="match status" value="1"/>
</dbReference>